<feature type="coiled-coil region" evidence="1">
    <location>
        <begin position="198"/>
        <end position="225"/>
    </location>
</feature>
<accession>A0A8S1EYE2</accession>
<keyword evidence="1" id="KW-0175">Coiled coil</keyword>
<dbReference type="EMBL" id="CADEPM010000004">
    <property type="protein sequence ID" value="CAB3405196.1"/>
    <property type="molecule type" value="Genomic_DNA"/>
</dbReference>
<evidence type="ECO:0000313" key="4">
    <source>
        <dbReference type="Proteomes" id="UP000494206"/>
    </source>
</evidence>
<comment type="caution">
    <text evidence="3">The sequence shown here is derived from an EMBL/GenBank/DDBJ whole genome shotgun (WGS) entry which is preliminary data.</text>
</comment>
<evidence type="ECO:0000313" key="3">
    <source>
        <dbReference type="EMBL" id="CAB3405196.1"/>
    </source>
</evidence>
<evidence type="ECO:0000256" key="2">
    <source>
        <dbReference type="SAM" id="MobiDB-lite"/>
    </source>
</evidence>
<organism evidence="3 4">
    <name type="scientific">Caenorhabditis bovis</name>
    <dbReference type="NCBI Taxonomy" id="2654633"/>
    <lineage>
        <taxon>Eukaryota</taxon>
        <taxon>Metazoa</taxon>
        <taxon>Ecdysozoa</taxon>
        <taxon>Nematoda</taxon>
        <taxon>Chromadorea</taxon>
        <taxon>Rhabditida</taxon>
        <taxon>Rhabditina</taxon>
        <taxon>Rhabditomorpha</taxon>
        <taxon>Rhabditoidea</taxon>
        <taxon>Rhabditidae</taxon>
        <taxon>Peloderinae</taxon>
        <taxon>Caenorhabditis</taxon>
    </lineage>
</organism>
<gene>
    <name evidence="3" type="ORF">CBOVIS_LOCUS7421</name>
</gene>
<feature type="region of interest" description="Disordered" evidence="2">
    <location>
        <begin position="44"/>
        <end position="82"/>
    </location>
</feature>
<reference evidence="3 4" key="1">
    <citation type="submission" date="2020-04" db="EMBL/GenBank/DDBJ databases">
        <authorList>
            <person name="Laetsch R D."/>
            <person name="Stevens L."/>
            <person name="Kumar S."/>
            <person name="Blaxter L. M."/>
        </authorList>
    </citation>
    <scope>NUCLEOTIDE SEQUENCE [LARGE SCALE GENOMIC DNA]</scope>
</reference>
<protein>
    <submittedName>
        <fullName evidence="3">Uncharacterized protein</fullName>
    </submittedName>
</protein>
<name>A0A8S1EYE2_9PELO</name>
<proteinExistence type="predicted"/>
<keyword evidence="4" id="KW-1185">Reference proteome</keyword>
<sequence>MSKHAATKSALFSSPVTPKAKRFANADVVLNATKFQEAIQENAAKIAETTPDPISLKDRVEPMEIDETSGDEPCSTAKTPKRRSIPAFAKRKSICLTFAEAENDKVKEMSRMVEAAHEYRDFLKSQIDKFDEIDARSRRRLERARLRAASEFVTSRNSTQKVPNIHEIMTTKSQRTEIDALNEALINFRKLTVKNVKHAALQAKYMENEKKIEKEEKKLEALRKLHETLMLGDDEREQIRQRKATIEENARMAANLLGVAREMASIALAPIQII</sequence>
<dbReference type="AlphaFoldDB" id="A0A8S1EYE2"/>
<dbReference type="Proteomes" id="UP000494206">
    <property type="component" value="Unassembled WGS sequence"/>
</dbReference>
<evidence type="ECO:0000256" key="1">
    <source>
        <dbReference type="SAM" id="Coils"/>
    </source>
</evidence>